<evidence type="ECO:0000256" key="9">
    <source>
        <dbReference type="ARBA" id="ARBA00022989"/>
    </source>
</evidence>
<evidence type="ECO:0000313" key="14">
    <source>
        <dbReference type="EMBL" id="MBF4552543.1"/>
    </source>
</evidence>
<keyword evidence="11 13" id="KW-0406">Ion transport</keyword>
<evidence type="ECO:0000256" key="2">
    <source>
        <dbReference type="ARBA" id="ARBA00009703"/>
    </source>
</evidence>
<feature type="binding site" description="M1 metal binding site" evidence="13">
    <location>
        <position position="165"/>
    </location>
    <ligand>
        <name>Zn(2+)</name>
        <dbReference type="ChEBI" id="CHEBI:29105"/>
    </ligand>
</feature>
<keyword evidence="4 13" id="KW-1003">Cell membrane</keyword>
<evidence type="ECO:0000256" key="7">
    <source>
        <dbReference type="ARBA" id="ARBA00022833"/>
    </source>
</evidence>
<reference evidence="14 15" key="1">
    <citation type="submission" date="2020-10" db="EMBL/GenBank/DDBJ databases">
        <title>Novel species in genus Corynebacterium.</title>
        <authorList>
            <person name="Zhang G."/>
        </authorList>
    </citation>
    <scope>NUCLEOTIDE SEQUENCE [LARGE SCALE GENOMIC DNA]</scope>
    <source>
        <strain evidence="14 15">DSM 45110</strain>
    </source>
</reference>
<keyword evidence="8 13" id="KW-0864">Zinc transport</keyword>
<feature type="binding site" description="M2 metal binding site" evidence="13">
    <location>
        <position position="140"/>
    </location>
    <ligand>
        <name>Fe(2+)</name>
        <dbReference type="ChEBI" id="CHEBI:29033"/>
    </ligand>
</feature>
<keyword evidence="12 13" id="KW-0472">Membrane</keyword>
<evidence type="ECO:0000256" key="6">
    <source>
        <dbReference type="ARBA" id="ARBA00022723"/>
    </source>
</evidence>
<dbReference type="NCBIfam" id="NF003243">
    <property type="entry name" value="PRK04201.1"/>
    <property type="match status" value="1"/>
</dbReference>
<dbReference type="RefSeq" id="WP_194555451.1">
    <property type="nucleotide sequence ID" value="NZ_JADKMY010000001.1"/>
</dbReference>
<proteinExistence type="inferred from homology"/>
<gene>
    <name evidence="13 14" type="primary">zupT</name>
    <name evidence="14" type="ORF">IRY30_00385</name>
</gene>
<comment type="function">
    <text evidence="13">Mediates zinc uptake. May also transport other divalent cations.</text>
</comment>
<comment type="caution">
    <text evidence="14">The sequence shown here is derived from an EMBL/GenBank/DDBJ whole genome shotgun (WGS) entry which is preliminary data.</text>
</comment>
<name>A0ABR9ZGK3_9CORY</name>
<feature type="transmembrane region" description="Helical" evidence="13">
    <location>
        <begin position="39"/>
        <end position="56"/>
    </location>
</feature>
<keyword evidence="5 13" id="KW-0812">Transmembrane</keyword>
<evidence type="ECO:0000256" key="1">
    <source>
        <dbReference type="ARBA" id="ARBA00004651"/>
    </source>
</evidence>
<evidence type="ECO:0000256" key="4">
    <source>
        <dbReference type="ARBA" id="ARBA00022475"/>
    </source>
</evidence>
<evidence type="ECO:0000256" key="13">
    <source>
        <dbReference type="HAMAP-Rule" id="MF_00548"/>
    </source>
</evidence>
<protein>
    <recommendedName>
        <fullName evidence="13">Zinc transporter ZupT</fullName>
    </recommendedName>
</protein>
<evidence type="ECO:0000256" key="12">
    <source>
        <dbReference type="ARBA" id="ARBA00023136"/>
    </source>
</evidence>
<feature type="binding site" description="M1 metal binding site" evidence="13">
    <location>
        <position position="169"/>
    </location>
    <ligand>
        <name>Zn(2+)</name>
        <dbReference type="ChEBI" id="CHEBI:29105"/>
    </ligand>
</feature>
<dbReference type="InterPro" id="IPR023498">
    <property type="entry name" value="Zn_transptr_ZupT"/>
</dbReference>
<dbReference type="EMBL" id="JADKMY010000001">
    <property type="protein sequence ID" value="MBF4552543.1"/>
    <property type="molecule type" value="Genomic_DNA"/>
</dbReference>
<feature type="binding site" description="M2 metal binding site" evidence="13">
    <location>
        <position position="198"/>
    </location>
    <ligand>
        <name>Fe(2+)</name>
        <dbReference type="ChEBI" id="CHEBI:29033"/>
    </ligand>
</feature>
<dbReference type="InterPro" id="IPR003689">
    <property type="entry name" value="ZIP"/>
</dbReference>
<comment type="catalytic activity">
    <reaction evidence="13">
        <text>Zn(2+)(in) = Zn(2+)(out)</text>
        <dbReference type="Rhea" id="RHEA:29351"/>
        <dbReference type="ChEBI" id="CHEBI:29105"/>
    </reaction>
</comment>
<dbReference type="Pfam" id="PF02535">
    <property type="entry name" value="Zip"/>
    <property type="match status" value="1"/>
</dbReference>
<feature type="transmembrane region" description="Helical" evidence="13">
    <location>
        <begin position="249"/>
        <end position="268"/>
    </location>
</feature>
<evidence type="ECO:0000256" key="5">
    <source>
        <dbReference type="ARBA" id="ARBA00022692"/>
    </source>
</evidence>
<feature type="binding site" description="M1 metal binding site" evidence="13">
    <location>
        <position position="140"/>
    </location>
    <ligand>
        <name>Zn(2+)</name>
        <dbReference type="ChEBI" id="CHEBI:29105"/>
    </ligand>
</feature>
<comment type="similarity">
    <text evidence="2 13">Belongs to the ZIP transporter (TC 2.A.5) family. ZupT subfamily.</text>
</comment>
<dbReference type="Proteomes" id="UP000635902">
    <property type="component" value="Unassembled WGS sequence"/>
</dbReference>
<keyword evidence="10" id="KW-0408">Iron</keyword>
<dbReference type="PANTHER" id="PTHR11040:SF205">
    <property type="entry name" value="ZINC TRANSPORTER ZUPT"/>
    <property type="match status" value="1"/>
</dbReference>
<keyword evidence="9 13" id="KW-1133">Transmembrane helix</keyword>
<feature type="transmembrane region" description="Helical" evidence="13">
    <location>
        <begin position="187"/>
        <end position="210"/>
    </location>
</feature>
<evidence type="ECO:0000256" key="8">
    <source>
        <dbReference type="ARBA" id="ARBA00022906"/>
    </source>
</evidence>
<comment type="caution">
    <text evidence="13">Lacks conserved residue(s) required for the propagation of feature annotation.</text>
</comment>
<feature type="transmembrane region" description="Helical" evidence="13">
    <location>
        <begin position="216"/>
        <end position="237"/>
    </location>
</feature>
<feature type="transmembrane region" description="Helical" evidence="13">
    <location>
        <begin position="76"/>
        <end position="94"/>
    </location>
</feature>
<keyword evidence="15" id="KW-1185">Reference proteome</keyword>
<dbReference type="PANTHER" id="PTHR11040">
    <property type="entry name" value="ZINC/IRON TRANSPORTER"/>
    <property type="match status" value="1"/>
</dbReference>
<feature type="binding site" description="M2 metal binding site" evidence="13">
    <location>
        <position position="169"/>
    </location>
    <ligand>
        <name>Fe(2+)</name>
        <dbReference type="ChEBI" id="CHEBI:29033"/>
    </ligand>
</feature>
<evidence type="ECO:0000256" key="3">
    <source>
        <dbReference type="ARBA" id="ARBA00022448"/>
    </source>
</evidence>
<feature type="transmembrane region" description="Helical" evidence="13">
    <location>
        <begin position="6"/>
        <end position="30"/>
    </location>
</feature>
<sequence>MGVELSTLAFAFGLTLFAGLATGIGGLIAVMKRNPGPQFIAGALGLSAGVMLYVSMMELLPAGVESLGEEMGERPANWLAVGAFFAGILLIAVIDRLVPEDVNPHGTEGASGKGGRGPEPAMMKTGVMTAVAIGIHNFPEGFATFISGLEDLTIALPVALAIAIHNIPEGIAVAVPIREATEDRRKAVRWATLSGLAEPAGALVGFLLFLPLMGPLTLGLVFPLVAGIMVFISLDELLPAAIATGKNHAAIYGLVLGMAIMALSLLLFI</sequence>
<keyword evidence="6" id="KW-0479">Metal-binding</keyword>
<accession>A0ABR9ZGK3</accession>
<feature type="binding site" description="M2 metal binding site" evidence="13">
    <location>
        <position position="137"/>
    </location>
    <ligand>
        <name>Fe(2+)</name>
        <dbReference type="ChEBI" id="CHEBI:29033"/>
    </ligand>
</feature>
<keyword evidence="7 13" id="KW-0862">Zinc</keyword>
<feature type="binding site" description="M2 metal binding site" evidence="13">
    <location>
        <position position="166"/>
    </location>
    <ligand>
        <name>Fe(2+)</name>
        <dbReference type="ChEBI" id="CHEBI:29033"/>
    </ligand>
</feature>
<keyword evidence="3 13" id="KW-0813">Transport</keyword>
<organism evidence="14 15">
    <name type="scientific">Corynebacterium suicordis DSM 45110</name>
    <dbReference type="NCBI Taxonomy" id="1121369"/>
    <lineage>
        <taxon>Bacteria</taxon>
        <taxon>Bacillati</taxon>
        <taxon>Actinomycetota</taxon>
        <taxon>Actinomycetes</taxon>
        <taxon>Mycobacteriales</taxon>
        <taxon>Corynebacteriaceae</taxon>
        <taxon>Corynebacterium</taxon>
    </lineage>
</organism>
<comment type="subcellular location">
    <subcellularLocation>
        <location evidence="1 13">Cell membrane</location>
        <topology evidence="1 13">Multi-pass membrane protein</topology>
    </subcellularLocation>
</comment>
<evidence type="ECO:0000313" key="15">
    <source>
        <dbReference type="Proteomes" id="UP000635902"/>
    </source>
</evidence>
<dbReference type="HAMAP" id="MF_00548">
    <property type="entry name" value="ZupT"/>
    <property type="match status" value="1"/>
</dbReference>
<evidence type="ECO:0000256" key="11">
    <source>
        <dbReference type="ARBA" id="ARBA00023065"/>
    </source>
</evidence>
<evidence type="ECO:0000256" key="10">
    <source>
        <dbReference type="ARBA" id="ARBA00023004"/>
    </source>
</evidence>